<comment type="caution">
    <text evidence="1">The sequence shown here is derived from an EMBL/GenBank/DDBJ whole genome shotgun (WGS) entry which is preliminary data.</text>
</comment>
<gene>
    <name evidence="1" type="ORF">HHL27_07700</name>
</gene>
<name>A0A7Y0G9Z6_9SPHN</name>
<dbReference type="AlphaFoldDB" id="A0A7Y0G9Z6"/>
<organism evidence="1 2">
    <name type="scientific">Novosphingobium olei</name>
    <dbReference type="NCBI Taxonomy" id="2728851"/>
    <lineage>
        <taxon>Bacteria</taxon>
        <taxon>Pseudomonadati</taxon>
        <taxon>Pseudomonadota</taxon>
        <taxon>Alphaproteobacteria</taxon>
        <taxon>Sphingomonadales</taxon>
        <taxon>Sphingomonadaceae</taxon>
        <taxon>Novosphingobium</taxon>
    </lineage>
</organism>
<evidence type="ECO:0000313" key="2">
    <source>
        <dbReference type="Proteomes" id="UP000583556"/>
    </source>
</evidence>
<accession>A0A7Y0G9Z6</accession>
<dbReference type="EMBL" id="JABBGM010000002">
    <property type="protein sequence ID" value="NML93548.1"/>
    <property type="molecule type" value="Genomic_DNA"/>
</dbReference>
<keyword evidence="2" id="KW-1185">Reference proteome</keyword>
<dbReference type="Proteomes" id="UP000583556">
    <property type="component" value="Unassembled WGS sequence"/>
</dbReference>
<sequence>MSLTIRTRNSTITVTTPSGYPIGTAAQPNRANDTALDDAAFHLREALLHLDLTENLIAAAYVDQALSMLRGHRVSRASEA</sequence>
<evidence type="ECO:0000313" key="1">
    <source>
        <dbReference type="EMBL" id="NML93548.1"/>
    </source>
</evidence>
<proteinExistence type="predicted"/>
<reference evidence="1 2" key="1">
    <citation type="submission" date="2020-04" db="EMBL/GenBank/DDBJ databases">
        <title>Novosphingobium sp. TW-4 isolated from soil.</title>
        <authorList>
            <person name="Dahal R.H."/>
            <person name="Chaudhary D.K."/>
        </authorList>
    </citation>
    <scope>NUCLEOTIDE SEQUENCE [LARGE SCALE GENOMIC DNA]</scope>
    <source>
        <strain evidence="1 2">TW-4</strain>
    </source>
</reference>
<protein>
    <submittedName>
        <fullName evidence="1">Uncharacterized protein</fullName>
    </submittedName>
</protein>
<dbReference type="RefSeq" id="WP_169492754.1">
    <property type="nucleotide sequence ID" value="NZ_JABBGM010000002.1"/>
</dbReference>